<dbReference type="GO" id="GO:0008564">
    <property type="term" value="F:protein-exporting ATPase activity"/>
    <property type="evidence" value="ECO:0007669"/>
    <property type="project" value="UniProtKB-EC"/>
</dbReference>
<dbReference type="GO" id="GO:0016887">
    <property type="term" value="F:ATP hydrolysis activity"/>
    <property type="evidence" value="ECO:0007669"/>
    <property type="project" value="InterPro"/>
</dbReference>
<dbReference type="GO" id="GO:0030254">
    <property type="term" value="P:protein secretion by the type III secretion system"/>
    <property type="evidence" value="ECO:0007669"/>
    <property type="project" value="InterPro"/>
</dbReference>
<dbReference type="RefSeq" id="WP_094789208.1">
    <property type="nucleotide sequence ID" value="NZ_JAEVHG010000009.1"/>
</dbReference>
<keyword evidence="4" id="KW-0547">Nucleotide-binding</keyword>
<evidence type="ECO:0000256" key="7">
    <source>
        <dbReference type="ARBA" id="ARBA00022967"/>
    </source>
</evidence>
<organism evidence="11 12">
    <name type="scientific">Zooshikella ganghwensis</name>
    <dbReference type="NCBI Taxonomy" id="202772"/>
    <lineage>
        <taxon>Bacteria</taxon>
        <taxon>Pseudomonadati</taxon>
        <taxon>Pseudomonadota</taxon>
        <taxon>Gammaproteobacteria</taxon>
        <taxon>Oceanospirillales</taxon>
        <taxon>Zooshikellaceae</taxon>
        <taxon>Zooshikella</taxon>
    </lineage>
</organism>
<protein>
    <recommendedName>
        <fullName evidence="9">protein-secreting ATPase</fullName>
        <ecNumber evidence="9">7.4.2.8</ecNumber>
    </recommendedName>
</protein>
<dbReference type="EMBL" id="NDXW01000001">
    <property type="protein sequence ID" value="RDH46450.1"/>
    <property type="molecule type" value="Genomic_DNA"/>
</dbReference>
<evidence type="ECO:0000256" key="2">
    <source>
        <dbReference type="ARBA" id="ARBA00022448"/>
    </source>
</evidence>
<dbReference type="CDD" id="cd01136">
    <property type="entry name" value="ATPase_flagellum-secretory_path_III"/>
    <property type="match status" value="1"/>
</dbReference>
<gene>
    <name evidence="11" type="ORF">B9G39_24995</name>
</gene>
<dbReference type="SUPFAM" id="SSF52540">
    <property type="entry name" value="P-loop containing nucleoside triphosphate hydrolases"/>
    <property type="match status" value="1"/>
</dbReference>
<dbReference type="GO" id="GO:0046933">
    <property type="term" value="F:proton-transporting ATP synthase activity, rotational mechanism"/>
    <property type="evidence" value="ECO:0007669"/>
    <property type="project" value="TreeGrafter"/>
</dbReference>
<dbReference type="Pfam" id="PF00006">
    <property type="entry name" value="ATP-synt_ab"/>
    <property type="match status" value="1"/>
</dbReference>
<keyword evidence="12" id="KW-1185">Reference proteome</keyword>
<dbReference type="GO" id="GO:0005737">
    <property type="term" value="C:cytoplasm"/>
    <property type="evidence" value="ECO:0007669"/>
    <property type="project" value="UniProtKB-SubCell"/>
</dbReference>
<evidence type="ECO:0000313" key="12">
    <source>
        <dbReference type="Proteomes" id="UP000257039"/>
    </source>
</evidence>
<dbReference type="EC" id="7.4.2.8" evidence="9"/>
<dbReference type="InterPro" id="IPR005714">
    <property type="entry name" value="ATPase_T3SS_FliI/YscN"/>
</dbReference>
<feature type="domain" description="AAA+ ATPase" evidence="10">
    <location>
        <begin position="158"/>
        <end position="340"/>
    </location>
</feature>
<dbReference type="GO" id="GO:0005524">
    <property type="term" value="F:ATP binding"/>
    <property type="evidence" value="ECO:0007669"/>
    <property type="project" value="UniProtKB-KW"/>
</dbReference>
<dbReference type="FunFam" id="3.40.50.12240:FF:000002">
    <property type="entry name" value="Flagellum-specific ATP synthase FliI"/>
    <property type="match status" value="1"/>
</dbReference>
<evidence type="ECO:0000256" key="4">
    <source>
        <dbReference type="ARBA" id="ARBA00022741"/>
    </source>
</evidence>
<evidence type="ECO:0000256" key="9">
    <source>
        <dbReference type="ARBA" id="ARBA00024382"/>
    </source>
</evidence>
<name>A0A4P9VX22_9GAMM</name>
<keyword evidence="5" id="KW-0067">ATP-binding</keyword>
<evidence type="ECO:0000256" key="8">
    <source>
        <dbReference type="ARBA" id="ARBA00024342"/>
    </source>
</evidence>
<dbReference type="Pfam" id="PF02874">
    <property type="entry name" value="ATP-synt_ab_N"/>
    <property type="match status" value="1"/>
</dbReference>
<dbReference type="Gene3D" id="3.40.50.12240">
    <property type="match status" value="1"/>
</dbReference>
<keyword evidence="6" id="KW-0653">Protein transport</keyword>
<dbReference type="InterPro" id="IPR004100">
    <property type="entry name" value="ATPase_F1/V1/A1_a/bsu_N"/>
</dbReference>
<dbReference type="InterPro" id="IPR040627">
    <property type="entry name" value="T3SS_ATPase_C"/>
</dbReference>
<proteinExistence type="inferred from homology"/>
<dbReference type="PANTHER" id="PTHR15184">
    <property type="entry name" value="ATP SYNTHASE"/>
    <property type="match status" value="1"/>
</dbReference>
<dbReference type="SMART" id="SM00382">
    <property type="entry name" value="AAA"/>
    <property type="match status" value="1"/>
</dbReference>
<evidence type="ECO:0000259" key="10">
    <source>
        <dbReference type="SMART" id="SM00382"/>
    </source>
</evidence>
<evidence type="ECO:0000256" key="1">
    <source>
        <dbReference type="ARBA" id="ARBA00004496"/>
    </source>
</evidence>
<dbReference type="AlphaFoldDB" id="A0A4P9VX22"/>
<dbReference type="Proteomes" id="UP000257039">
    <property type="component" value="Unassembled WGS sequence"/>
</dbReference>
<dbReference type="InterPro" id="IPR027417">
    <property type="entry name" value="P-loop_NTPase"/>
</dbReference>
<dbReference type="InterPro" id="IPR000194">
    <property type="entry name" value="ATPase_F1/V1/A1_a/bsu_nucl-bd"/>
</dbReference>
<sequence>MLTSLIEQFESVVTRASIITPIGLVSQARGYAIESDGPDAALGELCTITNHNQQPISAQVIGFNNGKLTLMPFGQTTGIRLGSRVIAQGKFPSITLSNSLIGCTINGTGEPLDGSEKIDIGENISLEGAAQNPLHRQLIGERLETGIPLIDIFLPLGKGQRIGLFAGSGVGKSTLLGKITQTQLADIIVIALIGERGREVNEFIFHTLTEEQRKRAIIVVATADEPPIMKIMAANTAMSIAEYFCKKGKDVLLAMDSITRLAMAQRELGLIVGEPPTSRGYTPSSFATIARLAERAGNFKKQGSITCIFSVLVEGDDHNEPVADHVRSILDGHITLSRETANRNLYPSIDLMQSVSRLYNRLTSDYEQNIINRLRKSLAEYNQIREMIELGAYEKGKNQEHDHTISLYKKLEPILYTDKHAVRAEVLKRISSYL</sequence>
<dbReference type="PANTHER" id="PTHR15184:SF9">
    <property type="entry name" value="SPI-1 TYPE 3 SECRETION SYSTEM ATPASE"/>
    <property type="match status" value="1"/>
</dbReference>
<evidence type="ECO:0000256" key="5">
    <source>
        <dbReference type="ARBA" id="ARBA00022840"/>
    </source>
</evidence>
<dbReference type="NCBIfam" id="TIGR01026">
    <property type="entry name" value="fliI_yscN"/>
    <property type="match status" value="1"/>
</dbReference>
<dbReference type="Pfam" id="PF18269">
    <property type="entry name" value="T3SS_ATPase_C"/>
    <property type="match status" value="1"/>
</dbReference>
<dbReference type="InterPro" id="IPR050053">
    <property type="entry name" value="ATPase_alpha/beta_chains"/>
</dbReference>
<accession>A0A4P9VX22</accession>
<reference evidence="11 12" key="1">
    <citation type="submission" date="2017-04" db="EMBL/GenBank/DDBJ databases">
        <title>Draft genome sequence of Zooshikella ganghwensis VG4 isolated from Red Sea sediments.</title>
        <authorList>
            <person name="Rehman Z."/>
            <person name="Alam I."/>
            <person name="Kamau A."/>
            <person name="Bajic V."/>
            <person name="Leiknes T."/>
        </authorList>
    </citation>
    <scope>NUCLEOTIDE SEQUENCE [LARGE SCALE GENOMIC DNA]</scope>
    <source>
        <strain evidence="11 12">VG4</strain>
    </source>
</reference>
<evidence type="ECO:0000313" key="11">
    <source>
        <dbReference type="EMBL" id="RDH46450.1"/>
    </source>
</evidence>
<evidence type="ECO:0000256" key="3">
    <source>
        <dbReference type="ARBA" id="ARBA00022490"/>
    </source>
</evidence>
<keyword evidence="3" id="KW-0963">Cytoplasm</keyword>
<keyword evidence="2" id="KW-0813">Transport</keyword>
<comment type="subcellular location">
    <subcellularLocation>
        <location evidence="1">Cytoplasm</location>
    </subcellularLocation>
</comment>
<dbReference type="InterPro" id="IPR003593">
    <property type="entry name" value="AAA+_ATPase"/>
</dbReference>
<comment type="caution">
    <text evidence="11">The sequence shown here is derived from an EMBL/GenBank/DDBJ whole genome shotgun (WGS) entry which is preliminary data.</text>
</comment>
<evidence type="ECO:0000256" key="6">
    <source>
        <dbReference type="ARBA" id="ARBA00022927"/>
    </source>
</evidence>
<comment type="similarity">
    <text evidence="8">Belongs to the ATPase alpha/beta chains family. T3SS ATPase subfamily.</text>
</comment>
<keyword evidence="7" id="KW-1278">Translocase</keyword>
<dbReference type="CDD" id="cd18117">
    <property type="entry name" value="ATP-synt_flagellum-secretory_path_III_N"/>
    <property type="match status" value="1"/>
</dbReference>
<dbReference type="GO" id="GO:0030257">
    <property type="term" value="C:type III protein secretion system complex"/>
    <property type="evidence" value="ECO:0007669"/>
    <property type="project" value="InterPro"/>
</dbReference>